<evidence type="ECO:0000313" key="1">
    <source>
        <dbReference type="EMBL" id="EMO55678.1"/>
    </source>
</evidence>
<dbReference type="AlphaFoldDB" id="M6W1J6"/>
<sequence>MSLNLEGIRTFVAIHKSVLLNSTRLQDQYAEFYRNVGTLTEIITTKES</sequence>
<accession>M6W1J6</accession>
<protein>
    <submittedName>
        <fullName evidence="1">Uncharacterized protein</fullName>
    </submittedName>
</protein>
<reference evidence="1 2" key="1">
    <citation type="submission" date="2013-01" db="EMBL/GenBank/DDBJ databases">
        <authorList>
            <person name="Harkins D.M."/>
            <person name="Durkin A.S."/>
            <person name="Brinkac L.M."/>
            <person name="Haft D.H."/>
            <person name="Selengut J.D."/>
            <person name="Sanka R."/>
            <person name="DePew J."/>
            <person name="Purushe J."/>
            <person name="Matthias M.A."/>
            <person name="Vinetz J.M."/>
            <person name="Sutton G.G."/>
            <person name="Nierman W.C."/>
            <person name="Fouts D.E."/>
        </authorList>
    </citation>
    <scope>NUCLEOTIDE SEQUENCE [LARGE SCALE GENOMIC DNA]</scope>
    <source>
        <strain evidence="1 2">HAI1536</strain>
    </source>
</reference>
<dbReference type="Proteomes" id="UP000012112">
    <property type="component" value="Unassembled WGS sequence"/>
</dbReference>
<evidence type="ECO:0000313" key="2">
    <source>
        <dbReference type="Proteomes" id="UP000012112"/>
    </source>
</evidence>
<dbReference type="RefSeq" id="WP_002176212.1">
    <property type="nucleotide sequence ID" value="NZ_AKWD02000005.1"/>
</dbReference>
<gene>
    <name evidence="1" type="ORF">LEP1GSC172_0589</name>
</gene>
<comment type="caution">
    <text evidence="1">The sequence shown here is derived from an EMBL/GenBank/DDBJ whole genome shotgun (WGS) entry which is preliminary data.</text>
</comment>
<name>M6W1J6_9LEPT</name>
<proteinExistence type="predicted"/>
<dbReference type="EMBL" id="AKWD02000005">
    <property type="protein sequence ID" value="EMO55678.1"/>
    <property type="molecule type" value="Genomic_DNA"/>
</dbReference>
<organism evidence="1 2">
    <name type="scientific">Leptospira noguchii</name>
    <dbReference type="NCBI Taxonomy" id="28182"/>
    <lineage>
        <taxon>Bacteria</taxon>
        <taxon>Pseudomonadati</taxon>
        <taxon>Spirochaetota</taxon>
        <taxon>Spirochaetia</taxon>
        <taxon>Leptospirales</taxon>
        <taxon>Leptospiraceae</taxon>
        <taxon>Leptospira</taxon>
    </lineage>
</organism>